<sequence>MKAIIQSLLLETKIGLIRNLLFVVISALLVFFEAFTDFPFSPHAQAQEYTSKDEQLLDILIYWILLLAIFRQCVLRDLDSRIYFAQHPLNYKSHFIGKCIFLCLIFVLVDLLVFAVRGFCGFYYSYSLGAFTLNPYTDRLVADIAGSLFSGGFILLISLFRPLHFALLIVIVTGAFLLVDAQPNSASYVPLFAESFRPSLFWAPVPWLLGMYLYEWKMTRTPVAIVGFVLQRYPRLQKLHLTKIVPVLITSGCLGFAIYLNWPEQKLSPIQKVRQELLGAIRQLRHQDSTETNYFSFKFQQEHQWIADELTPFADQEWQHLHKEFGIPFKEKPRVEVFIKPSDEHTLGSTRGTFIIINSATTHSADDQGENLKKTFRHELTHVIINRLSDFQFIENADILGGFFHEGLAELAEHNWNTDDPVLLGEAALHYKAYDEGLMSLLPKLGQFSDYDYDVNYSLGYVFWGEFVKIYGRGKVKDFLYAIGDIDAQDGEYKGIQFLFHQANLAKIDLYKVFQASELTMANVLKGLDPQLLAQVQALKHFKAARFETDKILIPYLFESPAHALCKFRQNDSLHTQTERIVKWSYQGNTGGLCNLPKHNGDELQLLIYFDSGIVFRSRWIETPKI</sequence>
<feature type="transmembrane region" description="Helical" evidence="1">
    <location>
        <begin position="195"/>
        <end position="214"/>
    </location>
</feature>
<evidence type="ECO:0000313" key="2">
    <source>
        <dbReference type="EMBL" id="ASF46019.1"/>
    </source>
</evidence>
<keyword evidence="1" id="KW-0472">Membrane</keyword>
<organism evidence="2 3">
    <name type="scientific">Methylovulum psychrotolerans</name>
    <dbReference type="NCBI Taxonomy" id="1704499"/>
    <lineage>
        <taxon>Bacteria</taxon>
        <taxon>Pseudomonadati</taxon>
        <taxon>Pseudomonadota</taxon>
        <taxon>Gammaproteobacteria</taxon>
        <taxon>Methylococcales</taxon>
        <taxon>Methylococcaceae</taxon>
        <taxon>Methylovulum</taxon>
    </lineage>
</organism>
<keyword evidence="1" id="KW-0812">Transmembrane</keyword>
<feature type="transmembrane region" description="Helical" evidence="1">
    <location>
        <begin position="20"/>
        <end position="40"/>
    </location>
</feature>
<reference evidence="2 3" key="1">
    <citation type="submission" date="2017-06" db="EMBL/GenBank/DDBJ databases">
        <title>Genome Sequencing of the methanotroph Methylovulum psychrotolerants str. HV10-M2 isolated from a high-altitude environment.</title>
        <authorList>
            <person name="Mateos-Rivera A."/>
        </authorList>
    </citation>
    <scope>NUCLEOTIDE SEQUENCE [LARGE SCALE GENOMIC DNA]</scope>
    <source>
        <strain evidence="2 3">HV10_M2</strain>
    </source>
</reference>
<keyword evidence="3" id="KW-1185">Reference proteome</keyword>
<feature type="transmembrane region" description="Helical" evidence="1">
    <location>
        <begin position="144"/>
        <end position="160"/>
    </location>
</feature>
<gene>
    <name evidence="2" type="ORF">CEK71_07940</name>
</gene>
<name>A0A1Z4BXP0_9GAMM</name>
<feature type="transmembrane region" description="Helical" evidence="1">
    <location>
        <begin position="99"/>
        <end position="124"/>
    </location>
</feature>
<accession>A0A1Z4BXP0</accession>
<dbReference type="KEGG" id="mpsy:CEK71_07940"/>
<dbReference type="RefSeq" id="WP_088618893.1">
    <property type="nucleotide sequence ID" value="NZ_CP022129.1"/>
</dbReference>
<keyword evidence="1" id="KW-1133">Transmembrane helix</keyword>
<feature type="transmembrane region" description="Helical" evidence="1">
    <location>
        <begin position="165"/>
        <end position="183"/>
    </location>
</feature>
<evidence type="ECO:0000313" key="3">
    <source>
        <dbReference type="Proteomes" id="UP000197019"/>
    </source>
</evidence>
<proteinExistence type="predicted"/>
<protein>
    <submittedName>
        <fullName evidence="2">Uncharacterized protein</fullName>
    </submittedName>
</protein>
<dbReference type="AlphaFoldDB" id="A0A1Z4BXP0"/>
<dbReference type="Proteomes" id="UP000197019">
    <property type="component" value="Chromosome"/>
</dbReference>
<evidence type="ECO:0000256" key="1">
    <source>
        <dbReference type="SAM" id="Phobius"/>
    </source>
</evidence>
<feature type="transmembrane region" description="Helical" evidence="1">
    <location>
        <begin position="60"/>
        <end position="78"/>
    </location>
</feature>
<feature type="transmembrane region" description="Helical" evidence="1">
    <location>
        <begin position="241"/>
        <end position="262"/>
    </location>
</feature>
<dbReference type="EMBL" id="CP022129">
    <property type="protein sequence ID" value="ASF46019.1"/>
    <property type="molecule type" value="Genomic_DNA"/>
</dbReference>